<keyword evidence="2" id="KW-1185">Reference proteome</keyword>
<proteinExistence type="predicted"/>
<dbReference type="PANTHER" id="PTHR42791">
    <property type="entry name" value="GNAT FAMILY ACETYLTRANSFERASE"/>
    <property type="match status" value="1"/>
</dbReference>
<dbReference type="GeneID" id="98178421"/>
<dbReference type="EMBL" id="BAAFSV010000004">
    <property type="protein sequence ID" value="GAB1317468.1"/>
    <property type="molecule type" value="Genomic_DNA"/>
</dbReference>
<gene>
    <name evidence="1" type="ORF">MFIFM68171_07678</name>
</gene>
<dbReference type="CDD" id="cd04301">
    <property type="entry name" value="NAT_SF"/>
    <property type="match status" value="1"/>
</dbReference>
<sequence length="228" mass="25816">MATQGGKQRQITCKGKEYLDRTAKVLTEAFTGDPVFTWLLHDYSLAEQEPMLYKLLRAFLTAGTLNNAMFIEVDDFGSCCILMPPGKRVDNPWTMIPAGLIPALFTIGFRGFKRAIFQYSNVTHDMHSKVFTKDEQKKHWYLFIMGTALNRRRQGLASELLVYTQNQARSDGRPIWLEATTAVSRDMYLKHGFTTVSEVVLGKGKVGPDGLPKKGGEGVTIWLMFWRP</sequence>
<dbReference type="InterPro" id="IPR016181">
    <property type="entry name" value="Acyl_CoA_acyltransferase"/>
</dbReference>
<evidence type="ECO:0000313" key="1">
    <source>
        <dbReference type="EMBL" id="GAB1317468.1"/>
    </source>
</evidence>
<evidence type="ECO:0008006" key="3">
    <source>
        <dbReference type="Google" id="ProtNLM"/>
    </source>
</evidence>
<reference evidence="1 2" key="1">
    <citation type="submission" date="2024-09" db="EMBL/GenBank/DDBJ databases">
        <title>Itraconazole resistance in Madurella fahalii resulting from another homologue of gene encoding cytochrome P450 14-alpha sterol demethylase (CYP51).</title>
        <authorList>
            <person name="Yoshioka I."/>
            <person name="Fahal A.H."/>
            <person name="Kaneko S."/>
            <person name="Yaguchi T."/>
        </authorList>
    </citation>
    <scope>NUCLEOTIDE SEQUENCE [LARGE SCALE GENOMIC DNA]</scope>
    <source>
        <strain evidence="1 2">IFM 68171</strain>
    </source>
</reference>
<comment type="caution">
    <text evidence="1">The sequence shown here is derived from an EMBL/GenBank/DDBJ whole genome shotgun (WGS) entry which is preliminary data.</text>
</comment>
<dbReference type="InterPro" id="IPR052523">
    <property type="entry name" value="Trichothecene_AcTrans"/>
</dbReference>
<dbReference type="SUPFAM" id="SSF55729">
    <property type="entry name" value="Acyl-CoA N-acyltransferases (Nat)"/>
    <property type="match status" value="1"/>
</dbReference>
<accession>A0ABQ0GI71</accession>
<dbReference type="Proteomes" id="UP001628179">
    <property type="component" value="Unassembled WGS sequence"/>
</dbReference>
<evidence type="ECO:0000313" key="2">
    <source>
        <dbReference type="Proteomes" id="UP001628179"/>
    </source>
</evidence>
<dbReference type="RefSeq" id="XP_070919199.1">
    <property type="nucleotide sequence ID" value="XM_071063098.1"/>
</dbReference>
<protein>
    <recommendedName>
        <fullName evidence="3">N-acetyltransferase domain-containing protein</fullName>
    </recommendedName>
</protein>
<dbReference type="Gene3D" id="3.40.630.30">
    <property type="match status" value="1"/>
</dbReference>
<name>A0ABQ0GI71_9PEZI</name>
<organism evidence="1 2">
    <name type="scientific">Madurella fahalii</name>
    <dbReference type="NCBI Taxonomy" id="1157608"/>
    <lineage>
        <taxon>Eukaryota</taxon>
        <taxon>Fungi</taxon>
        <taxon>Dikarya</taxon>
        <taxon>Ascomycota</taxon>
        <taxon>Pezizomycotina</taxon>
        <taxon>Sordariomycetes</taxon>
        <taxon>Sordariomycetidae</taxon>
        <taxon>Sordariales</taxon>
        <taxon>Sordariales incertae sedis</taxon>
        <taxon>Madurella</taxon>
    </lineage>
</organism>
<dbReference type="PANTHER" id="PTHR42791:SF1">
    <property type="entry name" value="N-ACETYLTRANSFERASE DOMAIN-CONTAINING PROTEIN"/>
    <property type="match status" value="1"/>
</dbReference>